<feature type="transmembrane region" description="Helical" evidence="1">
    <location>
        <begin position="12"/>
        <end position="28"/>
    </location>
</feature>
<reference evidence="3 4" key="1">
    <citation type="submission" date="2020-07" db="EMBL/GenBank/DDBJ databases">
        <title>Chryseobacterium sp.cx-624.</title>
        <authorList>
            <person name="Yang C."/>
        </authorList>
    </citation>
    <scope>NUCLEOTIDE SEQUENCE [LARGE SCALE GENOMIC DNA]</scope>
    <source>
        <strain evidence="4">cx-624</strain>
        <strain evidence="3">Cx-624</strain>
    </source>
</reference>
<dbReference type="RefSeq" id="WP_181886202.1">
    <property type="nucleotide sequence ID" value="NZ_CP059472.1"/>
</dbReference>
<dbReference type="EMBL" id="CP059472">
    <property type="protein sequence ID" value="QMS98510.1"/>
    <property type="molecule type" value="Genomic_DNA"/>
</dbReference>
<keyword evidence="5" id="KW-1185">Reference proteome</keyword>
<dbReference type="Proteomes" id="UP000515349">
    <property type="component" value="Chromosome"/>
</dbReference>
<evidence type="ECO:0008006" key="6">
    <source>
        <dbReference type="Google" id="ProtNLM"/>
    </source>
</evidence>
<feature type="transmembrane region" description="Helical" evidence="1">
    <location>
        <begin position="189"/>
        <end position="209"/>
    </location>
</feature>
<evidence type="ECO:0000313" key="5">
    <source>
        <dbReference type="Proteomes" id="UP000539710"/>
    </source>
</evidence>
<sequence length="440" mass="50988">MRKRILENRIQIIMIITTLVMIFLRFLLNEKGRVNPDSVRFMRSAHLFPEIDNTTTPMGYPLGIRFFTYFSLDEFWASKLLGVLAFGFIIWFAWKKQFYLREIIMTCALFSLVSLFGYTMSEAMMLPFVFVFLFVGRQVIVGQLEGWKAFFWLSFMLILLFNIRYPGLFFMATAMLFGLINRRKRYGPAFIFSGTAGFVFVVIYKLTFIDYFNEKYVDSFLEIGLHPTSRLLVELYEGLATTFNPFIHIANPGGGVINFMIYGIGTINIALLTVLVIKAGISETEKFLMACGVMGIACSFFIQYFYGITPLDYWLLAPFALPLWMLYFRKLYRASGTLTYAVPILSLFTGAVFILLSRADYLENRKIITEYLEAENRLDTNINFYINDDMDSRESQIAELISTVNPKVRFTKNPLDTLKKETLTPHRALTKIKIHENNFQ</sequence>
<reference evidence="5" key="2">
    <citation type="submission" date="2020-07" db="EMBL/GenBank/DDBJ databases">
        <title>Flavobacterium sp. xlx-214.</title>
        <authorList>
            <person name="Yang C."/>
        </authorList>
    </citation>
    <scope>NUCLEOTIDE SEQUENCE [LARGE SCALE GENOMIC DNA]</scope>
    <source>
        <strain evidence="5">CX-624</strain>
    </source>
</reference>
<dbReference type="Proteomes" id="UP000539710">
    <property type="component" value="Unassembled WGS sequence"/>
</dbReference>
<dbReference type="AlphaFoldDB" id="A0A7D7QW50"/>
<proteinExistence type="predicted"/>
<reference evidence="2" key="3">
    <citation type="submission" date="2020-07" db="EMBL/GenBank/DDBJ databases">
        <authorList>
            <person name="Yang C."/>
        </authorList>
    </citation>
    <scope>NUCLEOTIDE SEQUENCE</scope>
    <source>
        <strain evidence="2">Cx-624</strain>
    </source>
</reference>
<feature type="transmembrane region" description="Helical" evidence="1">
    <location>
        <begin position="338"/>
        <end position="356"/>
    </location>
</feature>
<organism evidence="3 4">
    <name type="scientific">Marnyiella aurantia</name>
    <dbReference type="NCBI Taxonomy" id="2758037"/>
    <lineage>
        <taxon>Bacteria</taxon>
        <taxon>Pseudomonadati</taxon>
        <taxon>Bacteroidota</taxon>
        <taxon>Flavobacteriia</taxon>
        <taxon>Flavobacteriales</taxon>
        <taxon>Weeksellaceae</taxon>
        <taxon>Marnyiella</taxon>
    </lineage>
</organism>
<evidence type="ECO:0000256" key="1">
    <source>
        <dbReference type="SAM" id="Phobius"/>
    </source>
</evidence>
<dbReference type="EMBL" id="JACEUX010000001">
    <property type="protein sequence ID" value="MBA5246102.1"/>
    <property type="molecule type" value="Genomic_DNA"/>
</dbReference>
<dbReference type="KEGG" id="cbau:H1R16_00400"/>
<feature type="transmembrane region" description="Helical" evidence="1">
    <location>
        <begin position="150"/>
        <end position="177"/>
    </location>
</feature>
<evidence type="ECO:0000313" key="3">
    <source>
        <dbReference type="EMBL" id="QMS98510.1"/>
    </source>
</evidence>
<gene>
    <name evidence="3" type="ORF">H1R16_00400</name>
    <name evidence="2" type="ORF">H2507_02870</name>
</gene>
<feature type="transmembrane region" description="Helical" evidence="1">
    <location>
        <begin position="106"/>
        <end position="135"/>
    </location>
</feature>
<accession>A0A7D7QW50</accession>
<keyword evidence="1" id="KW-0812">Transmembrane</keyword>
<evidence type="ECO:0000313" key="4">
    <source>
        <dbReference type="Proteomes" id="UP000515349"/>
    </source>
</evidence>
<feature type="transmembrane region" description="Helical" evidence="1">
    <location>
        <begin position="287"/>
        <end position="306"/>
    </location>
</feature>
<protein>
    <recommendedName>
        <fullName evidence="6">Glycosyltransferase family 39 protein</fullName>
    </recommendedName>
</protein>
<feature type="transmembrane region" description="Helical" evidence="1">
    <location>
        <begin position="75"/>
        <end position="94"/>
    </location>
</feature>
<keyword evidence="1" id="KW-0472">Membrane</keyword>
<keyword evidence="1" id="KW-1133">Transmembrane helix</keyword>
<name>A0A7D7QW50_9FLAO</name>
<feature type="transmembrane region" description="Helical" evidence="1">
    <location>
        <begin position="259"/>
        <end position="281"/>
    </location>
</feature>
<evidence type="ECO:0000313" key="2">
    <source>
        <dbReference type="EMBL" id="MBA5246102.1"/>
    </source>
</evidence>